<feature type="chain" id="PRO_5020802649" evidence="1">
    <location>
        <begin position="21"/>
        <end position="94"/>
    </location>
</feature>
<dbReference type="AlphaFoldDB" id="A0A4Q8K629"/>
<reference evidence="2" key="1">
    <citation type="submission" date="2017-05" db="EMBL/GenBank/DDBJ databases">
        <authorList>
            <person name="QRISCLOUD D."/>
        </authorList>
    </citation>
    <scope>NUCLEOTIDE SEQUENCE</scope>
</reference>
<proteinExistence type="predicted"/>
<evidence type="ECO:0000256" key="1">
    <source>
        <dbReference type="SAM" id="SignalP"/>
    </source>
</evidence>
<protein>
    <submittedName>
        <fullName evidence="2">U24-Sparatoxin-Hju1ax_1</fullName>
    </submittedName>
</protein>
<reference evidence="2" key="2">
    <citation type="submission" date="2019-05" db="EMBL/GenBank/DDBJ databases">
        <title>Unravelling the molecular evolution of spider venoms.</title>
        <authorList>
            <person name="Pineda S."/>
        </authorList>
    </citation>
    <scope>NUCLEOTIDE SEQUENCE</scope>
</reference>
<feature type="signal peptide" evidence="1">
    <location>
        <begin position="1"/>
        <end position="20"/>
    </location>
</feature>
<organism evidence="2">
    <name type="scientific">Heteropoda jugulans</name>
    <dbReference type="NCBI Taxonomy" id="1358901"/>
    <lineage>
        <taxon>Eukaryota</taxon>
        <taxon>Metazoa</taxon>
        <taxon>Ecdysozoa</taxon>
        <taxon>Arthropoda</taxon>
        <taxon>Chelicerata</taxon>
        <taxon>Arachnida</taxon>
        <taxon>Araneae</taxon>
        <taxon>Araneomorphae</taxon>
        <taxon>Entelegynae</taxon>
        <taxon>Dionycha</taxon>
        <taxon>Sparassidae</taxon>
        <taxon>Heteropoda</taxon>
    </lineage>
</organism>
<accession>A0A4Q8K629</accession>
<evidence type="ECO:0000313" key="2">
    <source>
        <dbReference type="EMBL" id="SNX34775.1"/>
    </source>
</evidence>
<name>A0A4Q8K629_9ARAC</name>
<sequence length="94" mass="10462">MKIAVVMMLFLVAFSAVALAEKKLKMQNRILCCLERLSIAGIPARFVNTVRMQCAAVERDAIIIAASGMEENEATIFYAGMKKFPYANFHCILT</sequence>
<keyword evidence="1" id="KW-0732">Signal</keyword>
<dbReference type="EMBL" id="HAHI01000208">
    <property type="protein sequence ID" value="SNX34775.1"/>
    <property type="molecule type" value="Transcribed_RNA"/>
</dbReference>